<evidence type="ECO:0000259" key="2">
    <source>
        <dbReference type="Pfam" id="PF20515"/>
    </source>
</evidence>
<dbReference type="Pfam" id="PF20515">
    <property type="entry name" value="2OG-FeII_Oxy_6"/>
    <property type="match status" value="1"/>
</dbReference>
<evidence type="ECO:0000313" key="4">
    <source>
        <dbReference type="EnsemblFungi" id="PTTG_28010-t43_1-p1"/>
    </source>
</evidence>
<accession>A0A180GF67</accession>
<gene>
    <name evidence="3" type="ORF">PTTG_28010</name>
</gene>
<feature type="domain" description="Tet-like 2OG-Fe(II) oxygenase" evidence="2">
    <location>
        <begin position="165"/>
        <end position="292"/>
    </location>
</feature>
<reference evidence="4 5" key="3">
    <citation type="journal article" date="2017" name="G3 (Bethesda)">
        <title>Comparative analysis highlights variable genome content of wheat rusts and divergence of the mating loci.</title>
        <authorList>
            <person name="Cuomo C.A."/>
            <person name="Bakkeren G."/>
            <person name="Khalil H.B."/>
            <person name="Panwar V."/>
            <person name="Joly D."/>
            <person name="Linning R."/>
            <person name="Sakthikumar S."/>
            <person name="Song X."/>
            <person name="Adiconis X."/>
            <person name="Fan L."/>
            <person name="Goldberg J.M."/>
            <person name="Levin J.Z."/>
            <person name="Young S."/>
            <person name="Zeng Q."/>
            <person name="Anikster Y."/>
            <person name="Bruce M."/>
            <person name="Wang M."/>
            <person name="Yin C."/>
            <person name="McCallum B."/>
            <person name="Szabo L.J."/>
            <person name="Hulbert S."/>
            <person name="Chen X."/>
            <person name="Fellers J.P."/>
        </authorList>
    </citation>
    <scope>NUCLEOTIDE SEQUENCE</scope>
    <source>
        <strain evidence="4">isolate 1-1 / race 1 (BBBD)</strain>
        <strain evidence="5">Isolate 1-1 / race 1 (BBBD)</strain>
    </source>
</reference>
<reference evidence="3" key="2">
    <citation type="submission" date="2016-05" db="EMBL/GenBank/DDBJ databases">
        <title>Comparative analysis highlights variable genome content of wheat rusts and divergence of the mating loci.</title>
        <authorList>
            <person name="Cuomo C.A."/>
            <person name="Bakkeren G."/>
            <person name="Szabo L."/>
            <person name="Khalil H."/>
            <person name="Joly D."/>
            <person name="Goldberg J."/>
            <person name="Young S."/>
            <person name="Zeng Q."/>
            <person name="Fellers J."/>
        </authorList>
    </citation>
    <scope>NUCLEOTIDE SEQUENCE [LARGE SCALE GENOMIC DNA]</scope>
    <source>
        <strain evidence="3">1-1 BBBD Race 1</strain>
    </source>
</reference>
<reference evidence="3" key="1">
    <citation type="submission" date="2009-11" db="EMBL/GenBank/DDBJ databases">
        <authorList>
            <consortium name="The Broad Institute Genome Sequencing Platform"/>
            <person name="Ward D."/>
            <person name="Feldgarden M."/>
            <person name="Earl A."/>
            <person name="Young S.K."/>
            <person name="Zeng Q."/>
            <person name="Koehrsen M."/>
            <person name="Alvarado L."/>
            <person name="Berlin A."/>
            <person name="Bochicchio J."/>
            <person name="Borenstein D."/>
            <person name="Chapman S.B."/>
            <person name="Chen Z."/>
            <person name="Engels R."/>
            <person name="Freedman E."/>
            <person name="Gellesch M."/>
            <person name="Goldberg J."/>
            <person name="Griggs A."/>
            <person name="Gujja S."/>
            <person name="Heilman E."/>
            <person name="Heiman D."/>
            <person name="Hepburn T."/>
            <person name="Howarth C."/>
            <person name="Jen D."/>
            <person name="Larson L."/>
            <person name="Lewis B."/>
            <person name="Mehta T."/>
            <person name="Park D."/>
            <person name="Pearson M."/>
            <person name="Roberts A."/>
            <person name="Saif S."/>
            <person name="Shea T."/>
            <person name="Shenoy N."/>
            <person name="Sisk P."/>
            <person name="Stolte C."/>
            <person name="Sykes S."/>
            <person name="Thomson T."/>
            <person name="Walk T."/>
            <person name="White J."/>
            <person name="Yandava C."/>
            <person name="Izard J."/>
            <person name="Baranova O.V."/>
            <person name="Blanton J.M."/>
            <person name="Tanner A.C."/>
            <person name="Dewhirst F.E."/>
            <person name="Haas B."/>
            <person name="Nusbaum C."/>
            <person name="Birren B."/>
        </authorList>
    </citation>
    <scope>NUCLEOTIDE SEQUENCE [LARGE SCALE GENOMIC DNA]</scope>
    <source>
        <strain evidence="3">1-1 BBBD Race 1</strain>
    </source>
</reference>
<evidence type="ECO:0000313" key="3">
    <source>
        <dbReference type="EMBL" id="OAV91366.1"/>
    </source>
</evidence>
<feature type="compositionally biased region" description="Polar residues" evidence="1">
    <location>
        <begin position="120"/>
        <end position="140"/>
    </location>
</feature>
<proteinExistence type="predicted"/>
<keyword evidence="5" id="KW-1185">Reference proteome</keyword>
<dbReference type="VEuPathDB" id="FungiDB:PTTG_28010"/>
<dbReference type="STRING" id="630390.A0A180GF67"/>
<dbReference type="AlphaFoldDB" id="A0A180GF67"/>
<reference evidence="4" key="4">
    <citation type="submission" date="2025-05" db="UniProtKB">
        <authorList>
            <consortium name="EnsemblFungi"/>
        </authorList>
    </citation>
    <scope>IDENTIFICATION</scope>
    <source>
        <strain evidence="4">isolate 1-1 / race 1 (BBBD)</strain>
    </source>
</reference>
<dbReference type="Proteomes" id="UP000005240">
    <property type="component" value="Unassembled WGS sequence"/>
</dbReference>
<dbReference type="InterPro" id="IPR046798">
    <property type="entry name" value="2OG-FeII_Oxy_6"/>
</dbReference>
<organism evidence="3">
    <name type="scientific">Puccinia triticina (isolate 1-1 / race 1 (BBBD))</name>
    <name type="common">Brown leaf rust fungus</name>
    <dbReference type="NCBI Taxonomy" id="630390"/>
    <lineage>
        <taxon>Eukaryota</taxon>
        <taxon>Fungi</taxon>
        <taxon>Dikarya</taxon>
        <taxon>Basidiomycota</taxon>
        <taxon>Pucciniomycotina</taxon>
        <taxon>Pucciniomycetes</taxon>
        <taxon>Pucciniales</taxon>
        <taxon>Pucciniaceae</taxon>
        <taxon>Puccinia</taxon>
    </lineage>
</organism>
<evidence type="ECO:0000313" key="5">
    <source>
        <dbReference type="Proteomes" id="UP000005240"/>
    </source>
</evidence>
<name>A0A180GF67_PUCT1</name>
<feature type="region of interest" description="Disordered" evidence="1">
    <location>
        <begin position="1"/>
        <end position="145"/>
    </location>
</feature>
<feature type="compositionally biased region" description="Acidic residues" evidence="1">
    <location>
        <begin position="53"/>
        <end position="88"/>
    </location>
</feature>
<dbReference type="EMBL" id="ADAS02000082">
    <property type="protein sequence ID" value="OAV91366.1"/>
    <property type="molecule type" value="Genomic_DNA"/>
</dbReference>
<dbReference type="EnsemblFungi" id="PTTG_28010-t43_1">
    <property type="protein sequence ID" value="PTTG_28010-t43_1-p1"/>
    <property type="gene ID" value="PTTG_28010"/>
</dbReference>
<protein>
    <recommendedName>
        <fullName evidence="2">Tet-like 2OG-Fe(II) oxygenase domain-containing protein</fullName>
    </recommendedName>
</protein>
<sequence>MRRGYNPVRLYPLPKPKKGGSRKLYFKNNPSLNRNDVENEDRESPNDNIEGSPNDDWDKESSDDDAEGSTDDDAEGSTDDDAEGSTDDDYNKEFSYDNIEGSNNENHEESSNANSEESSDVNCEQSSNLNTKESSPAVSETNKDPFDEDQFIAYIEFTTSEDLSQEDLANVQFVAAFLQKSKKFVGKVQSVCKIFRGWMLSIGWRKSQTPGETAGIFRNLKEIIKNTCAYLDHVFNGKSASEAIHRLFHSIANTAVEEANKQLSDLNMPAFSDPDLKPKPDRIDFANNLSFT</sequence>
<evidence type="ECO:0000256" key="1">
    <source>
        <dbReference type="SAM" id="MobiDB-lite"/>
    </source>
</evidence>
<feature type="compositionally biased region" description="Basic residues" evidence="1">
    <location>
        <begin position="15"/>
        <end position="25"/>
    </location>
</feature>